<dbReference type="Pfam" id="PF00962">
    <property type="entry name" value="A_deaminase"/>
    <property type="match status" value="1"/>
</dbReference>
<feature type="domain" description="Adenosine deaminase" evidence="5">
    <location>
        <begin position="347"/>
        <end position="659"/>
    </location>
</feature>
<dbReference type="STRING" id="37992.A0A4Z0ZCN5"/>
<dbReference type="GO" id="GO:0046872">
    <property type="term" value="F:metal ion binding"/>
    <property type="evidence" value="ECO:0007669"/>
    <property type="project" value="UniProtKB-KW"/>
</dbReference>
<dbReference type="GO" id="GO:0046103">
    <property type="term" value="P:inosine biosynthetic process"/>
    <property type="evidence" value="ECO:0007669"/>
    <property type="project" value="TreeGrafter"/>
</dbReference>
<dbReference type="InterPro" id="IPR032466">
    <property type="entry name" value="Metal_Hydrolase"/>
</dbReference>
<evidence type="ECO:0000256" key="3">
    <source>
        <dbReference type="ARBA" id="ARBA00022801"/>
    </source>
</evidence>
<dbReference type="InterPro" id="IPR006330">
    <property type="entry name" value="Ado/ade_deaminase"/>
</dbReference>
<dbReference type="Proteomes" id="UP000297716">
    <property type="component" value="Unassembled WGS sequence"/>
</dbReference>
<dbReference type="PANTHER" id="PTHR11409:SF37">
    <property type="entry name" value="ADENOSINE DEAMINASE DOMAIN-CONTAINING PROTEIN"/>
    <property type="match status" value="1"/>
</dbReference>
<keyword evidence="7" id="KW-1185">Reference proteome</keyword>
<dbReference type="InterPro" id="IPR001365">
    <property type="entry name" value="A_deaminase_dom"/>
</dbReference>
<accession>A0A4Z0ZCN5</accession>
<dbReference type="SUPFAM" id="SSF51556">
    <property type="entry name" value="Metallo-dependent hydrolases"/>
    <property type="match status" value="2"/>
</dbReference>
<evidence type="ECO:0000259" key="5">
    <source>
        <dbReference type="Pfam" id="PF00962"/>
    </source>
</evidence>
<reference evidence="6 7" key="1">
    <citation type="submission" date="2019-03" db="EMBL/GenBank/DDBJ databases">
        <title>Draft genome sequence of Xylaria hypoxylon DSM 108379, a ubiquitous saprotrophic-parasitic fungi on hardwood.</title>
        <authorList>
            <person name="Buettner E."/>
            <person name="Leonhardt S."/>
            <person name="Gebauer A.M."/>
            <person name="Liers C."/>
            <person name="Hofrichter M."/>
            <person name="Kellner H."/>
        </authorList>
    </citation>
    <scope>NUCLEOTIDE SEQUENCE [LARGE SCALE GENOMIC DNA]</scope>
    <source>
        <strain evidence="6 7">DSM 108379</strain>
    </source>
</reference>
<feature type="region of interest" description="Disordered" evidence="4">
    <location>
        <begin position="1"/>
        <end position="75"/>
    </location>
</feature>
<sequence>MGTFCSINKGAESDEHDKDSEDSPSRNSHGIPSRQPDMTTKNTRGRNSRRDKPAKEFKFQFQNDMAGSADGGVDQNEADANKMIVRMREQDKAIFKAHSLSPSEHFLHVRDVLEDTRLFQVARMVPKGAHLHLHFNSTLLPGVLLGYAKDMPNMYIWSDHRLIDESDFRSCKLEFSLRNLGQVRKEFYTKAAASNDVLMREKLVHAESLSDETAKIRAYDKLGPDIFSPAYKHGRRDKNEQVEEMRYQYFRERWDEKTWGDCDEWLIRKLTFNKEEVDSFFIGMEDEELESEPDTERTPTQVKLPPNIEQPTSNGVKSQEFNEQNWVVETREKISDSDYKGNRISTRKAWRVFNGRTKMMKGLFNYETAFRQYTRKCLEEFVKDNVQYAEIRPNFMQTNQILNDTAETKIDNFGTMNCIVEEYEKFMKHIGDMGEDGKIIDNQQHRPTFSGMKVIYCTPRSFKREAVQKALDECIEMKKKWPDYIAGFDLVGEEAFPKPHPLRYFEEDFQNFRMRCETEKLDIPFLFHCGETPDDLEGNLETALNLNSKRIGHGYALPEKLDVLRKMRSKNICVETCPISNMVLGLAKRMDEHSVYKLLEEKMHCAVSSDNGTLFQSTLSHDFYEVMAGNGNINLYGWKQLARWSIEHSCLNPDELRRTLAEWEKRWQDFITAITKGSSVGSQLTSTRQLEAARKGVEALRLAKL</sequence>
<comment type="cofactor">
    <cofactor evidence="1">
        <name>Zn(2+)</name>
        <dbReference type="ChEBI" id="CHEBI:29105"/>
    </cofactor>
</comment>
<name>A0A4Z0ZCN5_9PEZI</name>
<proteinExistence type="predicted"/>
<gene>
    <name evidence="6" type="ORF">E0Z10_g2392</name>
</gene>
<dbReference type="Gene3D" id="3.20.20.140">
    <property type="entry name" value="Metal-dependent hydrolases"/>
    <property type="match status" value="2"/>
</dbReference>
<dbReference type="PANTHER" id="PTHR11409">
    <property type="entry name" value="ADENOSINE DEAMINASE"/>
    <property type="match status" value="1"/>
</dbReference>
<feature type="compositionally biased region" description="Basic and acidic residues" evidence="4">
    <location>
        <begin position="48"/>
        <end position="58"/>
    </location>
</feature>
<dbReference type="EMBL" id="SKBN01000028">
    <property type="protein sequence ID" value="TGJ86422.1"/>
    <property type="molecule type" value="Genomic_DNA"/>
</dbReference>
<keyword evidence="2" id="KW-0479">Metal-binding</keyword>
<comment type="caution">
    <text evidence="6">The sequence shown here is derived from an EMBL/GenBank/DDBJ whole genome shotgun (WGS) entry which is preliminary data.</text>
</comment>
<evidence type="ECO:0000256" key="2">
    <source>
        <dbReference type="ARBA" id="ARBA00022723"/>
    </source>
</evidence>
<dbReference type="AlphaFoldDB" id="A0A4Z0ZCN5"/>
<evidence type="ECO:0000256" key="1">
    <source>
        <dbReference type="ARBA" id="ARBA00001947"/>
    </source>
</evidence>
<keyword evidence="3" id="KW-0378">Hydrolase</keyword>
<evidence type="ECO:0000313" key="7">
    <source>
        <dbReference type="Proteomes" id="UP000297716"/>
    </source>
</evidence>
<organism evidence="6 7">
    <name type="scientific">Xylaria hypoxylon</name>
    <dbReference type="NCBI Taxonomy" id="37992"/>
    <lineage>
        <taxon>Eukaryota</taxon>
        <taxon>Fungi</taxon>
        <taxon>Dikarya</taxon>
        <taxon>Ascomycota</taxon>
        <taxon>Pezizomycotina</taxon>
        <taxon>Sordariomycetes</taxon>
        <taxon>Xylariomycetidae</taxon>
        <taxon>Xylariales</taxon>
        <taxon>Xylariaceae</taxon>
        <taxon>Xylaria</taxon>
    </lineage>
</organism>
<evidence type="ECO:0000313" key="6">
    <source>
        <dbReference type="EMBL" id="TGJ86422.1"/>
    </source>
</evidence>
<dbReference type="OrthoDB" id="7202371at2759"/>
<dbReference type="GO" id="GO:0004000">
    <property type="term" value="F:adenosine deaminase activity"/>
    <property type="evidence" value="ECO:0007669"/>
    <property type="project" value="TreeGrafter"/>
</dbReference>
<feature type="compositionally biased region" description="Basic and acidic residues" evidence="4">
    <location>
        <begin position="11"/>
        <end position="24"/>
    </location>
</feature>
<evidence type="ECO:0000256" key="4">
    <source>
        <dbReference type="SAM" id="MobiDB-lite"/>
    </source>
</evidence>
<feature type="compositionally biased region" description="Polar residues" evidence="4">
    <location>
        <begin position="26"/>
        <end position="42"/>
    </location>
</feature>
<protein>
    <recommendedName>
        <fullName evidence="5">Adenosine deaminase domain-containing protein</fullName>
    </recommendedName>
</protein>
<dbReference type="GO" id="GO:0006154">
    <property type="term" value="P:adenosine catabolic process"/>
    <property type="evidence" value="ECO:0007669"/>
    <property type="project" value="TreeGrafter"/>
</dbReference>
<feature type="region of interest" description="Disordered" evidence="4">
    <location>
        <begin position="288"/>
        <end position="317"/>
    </location>
</feature>